<dbReference type="RefSeq" id="WP_182511791.1">
    <property type="nucleotide sequence ID" value="NZ_JACGXG010000002.1"/>
</dbReference>
<dbReference type="Proteomes" id="UP000578622">
    <property type="component" value="Unassembled WGS sequence"/>
</dbReference>
<name>A0ABR6APK4_9HYPH</name>
<organism evidence="1 2">
    <name type="scientific">Brucella intermedia</name>
    <dbReference type="NCBI Taxonomy" id="94625"/>
    <lineage>
        <taxon>Bacteria</taxon>
        <taxon>Pseudomonadati</taxon>
        <taxon>Pseudomonadota</taxon>
        <taxon>Alphaproteobacteria</taxon>
        <taxon>Hyphomicrobiales</taxon>
        <taxon>Brucellaceae</taxon>
        <taxon>Brucella/Ochrobactrum group</taxon>
        <taxon>Brucella</taxon>
    </lineage>
</organism>
<evidence type="ECO:0000313" key="2">
    <source>
        <dbReference type="Proteomes" id="UP000578622"/>
    </source>
</evidence>
<accession>A0ABR6APK4</accession>
<sequence length="188" mass="20667">MASPKELVQIVSDEMGIPVETVTVIDRWLADAGLRTKALRGRGITPMSYQDAANLIIAAAHNVNPKDAVDVVQKYRALPAHSVVPDVDSGATFLGEDFGTALAEMLETVPRDKVAFSSNYRDENHMAADVFMHGPKPRAAIHILRNGVWYRFHYGDPFHGGGDLERTVKFSQITLGNVGELIAKEFHK</sequence>
<dbReference type="EMBL" id="JACGXG010000002">
    <property type="protein sequence ID" value="MBA8851379.1"/>
    <property type="molecule type" value="Genomic_DNA"/>
</dbReference>
<proteinExistence type="predicted"/>
<reference evidence="1 2" key="1">
    <citation type="submission" date="2020-07" db="EMBL/GenBank/DDBJ databases">
        <title>Genomic Encyclopedia of Type Strains, Phase IV (KMG-V): Genome sequencing to study the core and pangenomes of soil and plant-associated prokaryotes.</title>
        <authorList>
            <person name="Whitman W."/>
        </authorList>
    </citation>
    <scope>NUCLEOTIDE SEQUENCE [LARGE SCALE GENOMIC DNA]</scope>
    <source>
        <strain evidence="1 2">RH4WT92</strain>
    </source>
</reference>
<evidence type="ECO:0000313" key="1">
    <source>
        <dbReference type="EMBL" id="MBA8851379.1"/>
    </source>
</evidence>
<comment type="caution">
    <text evidence="1">The sequence shown here is derived from an EMBL/GenBank/DDBJ whole genome shotgun (WGS) entry which is preliminary data.</text>
</comment>
<protein>
    <submittedName>
        <fullName evidence="1">Uncharacterized protein</fullName>
    </submittedName>
</protein>
<keyword evidence="2" id="KW-1185">Reference proteome</keyword>
<gene>
    <name evidence="1" type="ORF">FHW20_002314</name>
</gene>